<dbReference type="AlphaFoldDB" id="A0A1N7I073"/>
<dbReference type="RefSeq" id="WP_076505051.1">
    <property type="nucleotide sequence ID" value="NZ_FTNY01000001.1"/>
</dbReference>
<protein>
    <recommendedName>
        <fullName evidence="3">DUF2931 family protein</fullName>
    </recommendedName>
</protein>
<accession>A0A1N7I073</accession>
<dbReference type="Proteomes" id="UP000186373">
    <property type="component" value="Unassembled WGS sequence"/>
</dbReference>
<dbReference type="InterPro" id="IPR021326">
    <property type="entry name" value="DUF2931"/>
</dbReference>
<reference evidence="2" key="1">
    <citation type="submission" date="2017-01" db="EMBL/GenBank/DDBJ databases">
        <authorList>
            <person name="Varghese N."/>
            <person name="Submissions S."/>
        </authorList>
    </citation>
    <scope>NUCLEOTIDE SEQUENCE [LARGE SCALE GENOMIC DNA]</scope>
    <source>
        <strain evidence="2">DSM 17126</strain>
    </source>
</reference>
<organism evidence="1 2">
    <name type="scientific">Chryseobacterium shigense</name>
    <dbReference type="NCBI Taxonomy" id="297244"/>
    <lineage>
        <taxon>Bacteria</taxon>
        <taxon>Pseudomonadati</taxon>
        <taxon>Bacteroidota</taxon>
        <taxon>Flavobacteriia</taxon>
        <taxon>Flavobacteriales</taxon>
        <taxon>Weeksellaceae</taxon>
        <taxon>Chryseobacterium group</taxon>
        <taxon>Chryseobacterium</taxon>
    </lineage>
</organism>
<dbReference type="OrthoDB" id="5702951at2"/>
<name>A0A1N7I073_9FLAO</name>
<gene>
    <name evidence="1" type="ORF">SAMN05421639_101924</name>
</gene>
<dbReference type="Pfam" id="PF11153">
    <property type="entry name" value="DUF2931"/>
    <property type="match status" value="1"/>
</dbReference>
<evidence type="ECO:0000313" key="1">
    <source>
        <dbReference type="EMBL" id="SIS30474.1"/>
    </source>
</evidence>
<evidence type="ECO:0008006" key="3">
    <source>
        <dbReference type="Google" id="ProtNLM"/>
    </source>
</evidence>
<proteinExistence type="predicted"/>
<dbReference type="EMBL" id="FTNY01000001">
    <property type="protein sequence ID" value="SIS30474.1"/>
    <property type="molecule type" value="Genomic_DNA"/>
</dbReference>
<sequence length="360" mass="40392">MNKSIQYLLSLLFFIQISCQEKKEHQKTKAMTKYEWTEGTSASSGYPMEVYKGGMECEGGEWVGLGFGIIPGGNSWGAINHGMGNGFRSLPTRLEFIWMSYMENQFYLIDTPIDTAKLKAYFSKGYEVKVTNGSGETEHLNYDKIGVGMAPGGVVVVWVAGVGVQKEVGRYKGKKVTIPESEIAKLDSHENRFWRKDYLDEVFNNGKVIPEKIREENKGKPIPFGIWDTYRIQYSWKPVFQLPEKAALNPLTDVGIDMINGEKEQLDAAKISVAQNAERAMPTRIVFDFIGSDHKEYGANGDLNEKSSFEAFKTVFGENPNSTKADIVIKVNEANSHFTIQLRGENGKVAFIKADKVEVF</sequence>
<evidence type="ECO:0000313" key="2">
    <source>
        <dbReference type="Proteomes" id="UP000186373"/>
    </source>
</evidence>
<keyword evidence="2" id="KW-1185">Reference proteome</keyword>